<dbReference type="SUPFAM" id="SSF46689">
    <property type="entry name" value="Homeodomain-like"/>
    <property type="match status" value="1"/>
</dbReference>
<dbReference type="InterPro" id="IPR036388">
    <property type="entry name" value="WH-like_DNA-bd_sf"/>
</dbReference>
<dbReference type="GO" id="GO:0015074">
    <property type="term" value="P:DNA integration"/>
    <property type="evidence" value="ECO:0007669"/>
    <property type="project" value="InterPro"/>
</dbReference>
<dbReference type="PANTHER" id="PTHR46889:SF5">
    <property type="entry name" value="INTEGRASE PROTEIN"/>
    <property type="match status" value="1"/>
</dbReference>
<dbReference type="Gene3D" id="1.10.10.10">
    <property type="entry name" value="Winged helix-like DNA-binding domain superfamily/Winged helix DNA-binding domain"/>
    <property type="match status" value="1"/>
</dbReference>
<reference evidence="2" key="1">
    <citation type="journal article" date="2019" name="Nat. Commun.">
        <title>Spatiotemporal dynamics of multidrug resistant bacteria on intensive care unit surfaces.</title>
        <authorList>
            <person name="D'Souza A.W."/>
            <person name="Potter R.F."/>
            <person name="Wallace M."/>
            <person name="Shupe A."/>
            <person name="Patel S."/>
            <person name="Sun X."/>
            <person name="Gul D."/>
            <person name="Kwon J.H."/>
            <person name="Andleeb S."/>
            <person name="Burnham C.D."/>
            <person name="Dantas G."/>
        </authorList>
    </citation>
    <scope>NUCLEOTIDE SEQUENCE</scope>
    <source>
        <strain evidence="2">AV_175</strain>
    </source>
</reference>
<dbReference type="RefSeq" id="WP_168415340.1">
    <property type="nucleotide sequence ID" value="NZ_CP078027.1"/>
</dbReference>
<dbReference type="Pfam" id="PF00665">
    <property type="entry name" value="rve"/>
    <property type="match status" value="1"/>
</dbReference>
<dbReference type="InterPro" id="IPR048020">
    <property type="entry name" value="Transpos_IS3"/>
</dbReference>
<gene>
    <name evidence="2" type="ORF">EGK58_003415</name>
</gene>
<protein>
    <submittedName>
        <fullName evidence="2">IS3 family transposase</fullName>
    </submittedName>
</protein>
<dbReference type="SUPFAM" id="SSF53098">
    <property type="entry name" value="Ribonuclease H-like"/>
    <property type="match status" value="1"/>
</dbReference>
<accession>A0A8F6M4L2</accession>
<evidence type="ECO:0000259" key="1">
    <source>
        <dbReference type="PROSITE" id="PS50994"/>
    </source>
</evidence>
<dbReference type="Proteomes" id="UP000280837">
    <property type="component" value="Chromosome"/>
</dbReference>
<dbReference type="InterPro" id="IPR009057">
    <property type="entry name" value="Homeodomain-like_sf"/>
</dbReference>
<name>A0A8F6M4L2_9GAMM</name>
<dbReference type="InterPro" id="IPR012337">
    <property type="entry name" value="RNaseH-like_sf"/>
</dbReference>
<feature type="domain" description="Integrase catalytic" evidence="1">
    <location>
        <begin position="229"/>
        <end position="407"/>
    </location>
</feature>
<organism evidence="2">
    <name type="scientific">Acinetobacter variabilis</name>
    <dbReference type="NCBI Taxonomy" id="70346"/>
    <lineage>
        <taxon>Bacteria</taxon>
        <taxon>Pseudomonadati</taxon>
        <taxon>Pseudomonadota</taxon>
        <taxon>Gammaproteobacteria</taxon>
        <taxon>Moraxellales</taxon>
        <taxon>Moraxellaceae</taxon>
        <taxon>Acinetobacter</taxon>
    </lineage>
</organism>
<dbReference type="Pfam" id="PF13683">
    <property type="entry name" value="rve_3"/>
    <property type="match status" value="1"/>
</dbReference>
<dbReference type="GO" id="GO:0003676">
    <property type="term" value="F:nucleic acid binding"/>
    <property type="evidence" value="ECO:0007669"/>
    <property type="project" value="InterPro"/>
</dbReference>
<dbReference type="NCBIfam" id="NF033516">
    <property type="entry name" value="transpos_IS3"/>
    <property type="match status" value="1"/>
</dbReference>
<dbReference type="EMBL" id="CP078027">
    <property type="protein sequence ID" value="QXR19971.1"/>
    <property type="molecule type" value="Genomic_DNA"/>
</dbReference>
<sequence length="412" mass="48420">MEHAREQRVKRTQRDYSFAFKMMVVHEVEKGQITYKQAQAKYGIQGRSTVLVWLRKHGQQDWTSNMPTSSKRQLTPQQRIRQLEKQLAAEKLKTEFIQDVIYHIDKECGTDLGKKVYRARFKDWQSQRRLSVSRYCQWLGITRQAYYQAEKRAQMTAQVTEQILELVMEYRCLMPSIGTRKLYWLIKGKLLQRGLKCGRDQLFKILKENNLLIRPKRRYTKTTDSKHWMKKHPNLLKDYSAVQANEVFVSDITYVESAEGVHYLSLVTDAYTRQIKGYKLSNDMRAENVVQALHMAMQHVTDRAARMIHHSDRGSQYCSELYQSALRHYGVCPSMTDGGLAKQCFSYQNALAERINGILKQEFLTTRCQTMKELDHLIAESIMIYNCYRPHLSLNMNTPNQTYEQTKTELIA</sequence>
<dbReference type="InterPro" id="IPR001584">
    <property type="entry name" value="Integrase_cat-core"/>
</dbReference>
<dbReference type="AlphaFoldDB" id="A0A8F6M4L2"/>
<dbReference type="Gene3D" id="3.30.420.10">
    <property type="entry name" value="Ribonuclease H-like superfamily/Ribonuclease H"/>
    <property type="match status" value="1"/>
</dbReference>
<evidence type="ECO:0000313" key="2">
    <source>
        <dbReference type="EMBL" id="QXR19971.1"/>
    </source>
</evidence>
<dbReference type="InterPro" id="IPR050900">
    <property type="entry name" value="Transposase_IS3/IS150/IS904"/>
</dbReference>
<reference evidence="2" key="2">
    <citation type="submission" date="2021-06" db="EMBL/GenBank/DDBJ databases">
        <authorList>
            <person name="Diorio-Toth L."/>
        </authorList>
    </citation>
    <scope>NUCLEOTIDE SEQUENCE</scope>
    <source>
        <strain evidence="2">AV_175</strain>
    </source>
</reference>
<dbReference type="PANTHER" id="PTHR46889">
    <property type="entry name" value="TRANSPOSASE INSF FOR INSERTION SEQUENCE IS3B-RELATED"/>
    <property type="match status" value="1"/>
</dbReference>
<dbReference type="PROSITE" id="PS50994">
    <property type="entry name" value="INTEGRASE"/>
    <property type="match status" value="1"/>
</dbReference>
<dbReference type="InterPro" id="IPR036397">
    <property type="entry name" value="RNaseH_sf"/>
</dbReference>
<proteinExistence type="predicted"/>